<keyword evidence="3" id="KW-1185">Reference proteome</keyword>
<dbReference type="Gene3D" id="2.60.120.10">
    <property type="entry name" value="Jelly Rolls"/>
    <property type="match status" value="1"/>
</dbReference>
<dbReference type="EMBL" id="MLBY01000005">
    <property type="protein sequence ID" value="MEE7459494.1"/>
    <property type="molecule type" value="Genomic_DNA"/>
</dbReference>
<sequence length="207" mass="22464">MPLGMVLVAPSEPIAYAYFPEVGLCSVVASQGENHIEIGLFGRDGLAGVVLALGVDRIPHQIFMQVSGRGHRIRADALTRAIEASASLRRLLLLYVQAFLLQVSQTALANARAPAEERLARWLVMYHDRQDGDDLSVTHEFLSIMLGVRRPTVTVALQMLEGAGLIKARRGRVLVLDRAGLVAAAGEAYGPAEAEYERLIGVLRRTA</sequence>
<dbReference type="PROSITE" id="PS51063">
    <property type="entry name" value="HTH_CRP_2"/>
    <property type="match status" value="1"/>
</dbReference>
<dbReference type="SUPFAM" id="SSF46785">
    <property type="entry name" value="Winged helix' DNA-binding domain"/>
    <property type="match status" value="1"/>
</dbReference>
<gene>
    <name evidence="2" type="ORF">MRSR164_22690</name>
</gene>
<reference evidence="2 3" key="1">
    <citation type="journal article" date="2012" name="Genet. Mol. Biol.">
        <title>Analysis of 16S rRNA and mxaF genes revealing insights into Methylobacterium niche-specific plant association.</title>
        <authorList>
            <person name="Dourado M.N."/>
            <person name="Andreote F.D."/>
            <person name="Dini-Andreote F."/>
            <person name="Conti R."/>
            <person name="Araujo J.M."/>
            <person name="Araujo W.L."/>
        </authorList>
    </citation>
    <scope>NUCLEOTIDE SEQUENCE [LARGE SCALE GENOMIC DNA]</scope>
    <source>
        <strain evidence="2 3">SR1.6/4</strain>
    </source>
</reference>
<dbReference type="SMART" id="SM00419">
    <property type="entry name" value="HTH_CRP"/>
    <property type="match status" value="1"/>
</dbReference>
<name>A0ABU7TGW1_9HYPH</name>
<protein>
    <submittedName>
        <fullName evidence="2">CarD family transcriptional regulator</fullName>
    </submittedName>
</protein>
<evidence type="ECO:0000313" key="2">
    <source>
        <dbReference type="EMBL" id="MEE7459494.1"/>
    </source>
</evidence>
<dbReference type="Proteomes" id="UP001349262">
    <property type="component" value="Unassembled WGS sequence"/>
</dbReference>
<dbReference type="InterPro" id="IPR036390">
    <property type="entry name" value="WH_DNA-bd_sf"/>
</dbReference>
<evidence type="ECO:0000313" key="3">
    <source>
        <dbReference type="Proteomes" id="UP001349262"/>
    </source>
</evidence>
<proteinExistence type="predicted"/>
<accession>A0ABU7TGW1</accession>
<evidence type="ECO:0000259" key="1">
    <source>
        <dbReference type="PROSITE" id="PS51063"/>
    </source>
</evidence>
<dbReference type="InterPro" id="IPR012318">
    <property type="entry name" value="HTH_CRP"/>
</dbReference>
<dbReference type="Pfam" id="PF13545">
    <property type="entry name" value="HTH_Crp_2"/>
    <property type="match status" value="1"/>
</dbReference>
<feature type="domain" description="HTH crp-type" evidence="1">
    <location>
        <begin position="113"/>
        <end position="179"/>
    </location>
</feature>
<comment type="caution">
    <text evidence="2">The sequence shown here is derived from an EMBL/GenBank/DDBJ whole genome shotgun (WGS) entry which is preliminary data.</text>
</comment>
<dbReference type="InterPro" id="IPR014710">
    <property type="entry name" value="RmlC-like_jellyroll"/>
</dbReference>
<organism evidence="2 3">
    <name type="scientific">Methylobacterium radiotolerans</name>
    <dbReference type="NCBI Taxonomy" id="31998"/>
    <lineage>
        <taxon>Bacteria</taxon>
        <taxon>Pseudomonadati</taxon>
        <taxon>Pseudomonadota</taxon>
        <taxon>Alphaproteobacteria</taxon>
        <taxon>Hyphomicrobiales</taxon>
        <taxon>Methylobacteriaceae</taxon>
        <taxon>Methylobacterium</taxon>
    </lineage>
</organism>